<organism evidence="2 3">
    <name type="scientific">Vespula maculifrons</name>
    <name type="common">Eastern yellow jacket</name>
    <name type="synonym">Wasp</name>
    <dbReference type="NCBI Taxonomy" id="7453"/>
    <lineage>
        <taxon>Eukaryota</taxon>
        <taxon>Metazoa</taxon>
        <taxon>Ecdysozoa</taxon>
        <taxon>Arthropoda</taxon>
        <taxon>Hexapoda</taxon>
        <taxon>Insecta</taxon>
        <taxon>Pterygota</taxon>
        <taxon>Neoptera</taxon>
        <taxon>Endopterygota</taxon>
        <taxon>Hymenoptera</taxon>
        <taxon>Apocrita</taxon>
        <taxon>Aculeata</taxon>
        <taxon>Vespoidea</taxon>
        <taxon>Vespidae</taxon>
        <taxon>Vespinae</taxon>
        <taxon>Vespula</taxon>
    </lineage>
</organism>
<proteinExistence type="predicted"/>
<dbReference type="EMBL" id="JAYRBN010000027">
    <property type="protein sequence ID" value="KAL2749351.1"/>
    <property type="molecule type" value="Genomic_DNA"/>
</dbReference>
<feature type="compositionally biased region" description="Basic residues" evidence="1">
    <location>
        <begin position="54"/>
        <end position="70"/>
    </location>
</feature>
<reference evidence="2 3" key="1">
    <citation type="journal article" date="2024" name="Ann. Entomol. Soc. Am.">
        <title>Genomic analyses of the southern and eastern yellowjacket wasps (Hymenoptera: Vespidae) reveal evolutionary signatures of social life.</title>
        <authorList>
            <person name="Catto M.A."/>
            <person name="Caine P.B."/>
            <person name="Orr S.E."/>
            <person name="Hunt B.G."/>
            <person name="Goodisman M.A.D."/>
        </authorList>
    </citation>
    <scope>NUCLEOTIDE SEQUENCE [LARGE SCALE GENOMIC DNA]</scope>
    <source>
        <strain evidence="2">232</strain>
        <tissue evidence="2">Head and thorax</tissue>
    </source>
</reference>
<feature type="compositionally biased region" description="Basic and acidic residues" evidence="1">
    <location>
        <begin position="72"/>
        <end position="82"/>
    </location>
</feature>
<evidence type="ECO:0000313" key="2">
    <source>
        <dbReference type="EMBL" id="KAL2749351.1"/>
    </source>
</evidence>
<feature type="compositionally biased region" description="Basic residues" evidence="1">
    <location>
        <begin position="83"/>
        <end position="101"/>
    </location>
</feature>
<feature type="region of interest" description="Disordered" evidence="1">
    <location>
        <begin position="1"/>
        <end position="25"/>
    </location>
</feature>
<protein>
    <submittedName>
        <fullName evidence="2">Uncharacterized protein</fullName>
    </submittedName>
</protein>
<feature type="non-terminal residue" evidence="2">
    <location>
        <position position="139"/>
    </location>
</feature>
<evidence type="ECO:0000313" key="3">
    <source>
        <dbReference type="Proteomes" id="UP001607303"/>
    </source>
</evidence>
<gene>
    <name evidence="2" type="ORF">V1477_002291</name>
</gene>
<dbReference type="Proteomes" id="UP001607303">
    <property type="component" value="Unassembled WGS sequence"/>
</dbReference>
<name>A0ABD2CW36_VESMC</name>
<accession>A0ABD2CW36</accession>
<feature type="region of interest" description="Disordered" evidence="1">
    <location>
        <begin position="48"/>
        <end position="139"/>
    </location>
</feature>
<comment type="caution">
    <text evidence="2">The sequence shown here is derived from an EMBL/GenBank/DDBJ whole genome shotgun (WGS) entry which is preliminary data.</text>
</comment>
<dbReference type="AlphaFoldDB" id="A0ABD2CW36"/>
<keyword evidence="3" id="KW-1185">Reference proteome</keyword>
<sequence>MSSSSFASTEDEKESHDGCHDHAKKFPILGGSFALVVSGVLVLEDSILSEGKRRNFSMKQKTKRKQKQNKSKGNERNGERMKERKRKQKTRRKRKRIKQREKKKEEEEEEEEESIKGLEVSSNPGRSKDFTVTPELISR</sequence>
<evidence type="ECO:0000256" key="1">
    <source>
        <dbReference type="SAM" id="MobiDB-lite"/>
    </source>
</evidence>